<comment type="caution">
    <text evidence="1">The sequence shown here is derived from an EMBL/GenBank/DDBJ whole genome shotgun (WGS) entry which is preliminary data.</text>
</comment>
<gene>
    <name evidence="1" type="ORF">SMN809_LOCUS53549</name>
</gene>
<dbReference type="EMBL" id="CAJOBI010184540">
    <property type="protein sequence ID" value="CAF4939050.1"/>
    <property type="molecule type" value="Genomic_DNA"/>
</dbReference>
<sequence>DHHVLIHRYGCSVARRQVQENPRTQFESKGLI</sequence>
<dbReference type="AlphaFoldDB" id="A0A8S3D7R9"/>
<evidence type="ECO:0000313" key="1">
    <source>
        <dbReference type="EMBL" id="CAF4939050.1"/>
    </source>
</evidence>
<organism evidence="1 2">
    <name type="scientific">Rotaria magnacalcarata</name>
    <dbReference type="NCBI Taxonomy" id="392030"/>
    <lineage>
        <taxon>Eukaryota</taxon>
        <taxon>Metazoa</taxon>
        <taxon>Spiralia</taxon>
        <taxon>Gnathifera</taxon>
        <taxon>Rotifera</taxon>
        <taxon>Eurotatoria</taxon>
        <taxon>Bdelloidea</taxon>
        <taxon>Philodinida</taxon>
        <taxon>Philodinidae</taxon>
        <taxon>Rotaria</taxon>
    </lineage>
</organism>
<feature type="non-terminal residue" evidence="1">
    <location>
        <position position="1"/>
    </location>
</feature>
<name>A0A8S3D7R9_9BILA</name>
<accession>A0A8S3D7R9</accession>
<proteinExistence type="predicted"/>
<dbReference type="Proteomes" id="UP000676336">
    <property type="component" value="Unassembled WGS sequence"/>
</dbReference>
<protein>
    <submittedName>
        <fullName evidence="1">Uncharacterized protein</fullName>
    </submittedName>
</protein>
<reference evidence="1" key="1">
    <citation type="submission" date="2021-02" db="EMBL/GenBank/DDBJ databases">
        <authorList>
            <person name="Nowell W R."/>
        </authorList>
    </citation>
    <scope>NUCLEOTIDE SEQUENCE</scope>
</reference>
<evidence type="ECO:0000313" key="2">
    <source>
        <dbReference type="Proteomes" id="UP000676336"/>
    </source>
</evidence>